<accession>A0A0C9USY4</accession>
<evidence type="ECO:0000313" key="1">
    <source>
        <dbReference type="EMBL" id="KIJ37949.1"/>
    </source>
</evidence>
<keyword evidence="2" id="KW-1185">Reference proteome</keyword>
<reference evidence="1 2" key="1">
    <citation type="submission" date="2014-06" db="EMBL/GenBank/DDBJ databases">
        <title>Evolutionary Origins and Diversification of the Mycorrhizal Mutualists.</title>
        <authorList>
            <consortium name="DOE Joint Genome Institute"/>
            <consortium name="Mycorrhizal Genomics Consortium"/>
            <person name="Kohler A."/>
            <person name="Kuo A."/>
            <person name="Nagy L.G."/>
            <person name="Floudas D."/>
            <person name="Copeland A."/>
            <person name="Barry K.W."/>
            <person name="Cichocki N."/>
            <person name="Veneault-Fourrey C."/>
            <person name="LaButti K."/>
            <person name="Lindquist E.A."/>
            <person name="Lipzen A."/>
            <person name="Lundell T."/>
            <person name="Morin E."/>
            <person name="Murat C."/>
            <person name="Riley R."/>
            <person name="Ohm R."/>
            <person name="Sun H."/>
            <person name="Tunlid A."/>
            <person name="Henrissat B."/>
            <person name="Grigoriev I.V."/>
            <person name="Hibbett D.S."/>
            <person name="Martin F."/>
        </authorList>
    </citation>
    <scope>NUCLEOTIDE SEQUENCE [LARGE SCALE GENOMIC DNA]</scope>
    <source>
        <strain evidence="1 2">SS14</strain>
    </source>
</reference>
<sequence length="103" mass="11900">MVSEQHTLSWVKTRSIFEYPVEDIPAKQIVKLLWPAINDDQQLQQELLDKEDKLDEVSGSLSLDSNHQWPNYIPNGMNISMEYGLVSHTSKLQAASQRSIWPY</sequence>
<name>A0A0C9USY4_SPHS4</name>
<protein>
    <submittedName>
        <fullName evidence="1">Uncharacterized protein</fullName>
    </submittedName>
</protein>
<proteinExistence type="predicted"/>
<dbReference type="EMBL" id="KN837164">
    <property type="protein sequence ID" value="KIJ37949.1"/>
    <property type="molecule type" value="Genomic_DNA"/>
</dbReference>
<dbReference type="Proteomes" id="UP000054279">
    <property type="component" value="Unassembled WGS sequence"/>
</dbReference>
<organism evidence="1 2">
    <name type="scientific">Sphaerobolus stellatus (strain SS14)</name>
    <dbReference type="NCBI Taxonomy" id="990650"/>
    <lineage>
        <taxon>Eukaryota</taxon>
        <taxon>Fungi</taxon>
        <taxon>Dikarya</taxon>
        <taxon>Basidiomycota</taxon>
        <taxon>Agaricomycotina</taxon>
        <taxon>Agaricomycetes</taxon>
        <taxon>Phallomycetidae</taxon>
        <taxon>Geastrales</taxon>
        <taxon>Sphaerobolaceae</taxon>
        <taxon>Sphaerobolus</taxon>
    </lineage>
</organism>
<evidence type="ECO:0000313" key="2">
    <source>
        <dbReference type="Proteomes" id="UP000054279"/>
    </source>
</evidence>
<gene>
    <name evidence="1" type="ORF">M422DRAFT_259334</name>
</gene>
<dbReference type="AlphaFoldDB" id="A0A0C9USY4"/>
<dbReference type="HOGENOM" id="CLU_2265447_0_0_1"/>